<keyword evidence="4 6" id="KW-1133">Transmembrane helix</keyword>
<feature type="transmembrane region" description="Helical" evidence="6">
    <location>
        <begin position="209"/>
        <end position="225"/>
    </location>
</feature>
<gene>
    <name evidence="7" type="ORF">ACFQ34_10455</name>
</gene>
<keyword evidence="5 6" id="KW-0472">Membrane</keyword>
<feature type="transmembrane region" description="Helical" evidence="6">
    <location>
        <begin position="12"/>
        <end position="33"/>
    </location>
</feature>
<dbReference type="EMBL" id="JBHTMB010000078">
    <property type="protein sequence ID" value="MFD1233704.1"/>
    <property type="molecule type" value="Genomic_DNA"/>
</dbReference>
<proteinExistence type="inferred from homology"/>
<accession>A0ABW3VHY7</accession>
<evidence type="ECO:0000256" key="5">
    <source>
        <dbReference type="ARBA" id="ARBA00023136"/>
    </source>
</evidence>
<dbReference type="PANTHER" id="PTHR33802:SF1">
    <property type="entry name" value="XK-RELATED PROTEIN"/>
    <property type="match status" value="1"/>
</dbReference>
<dbReference type="RefSeq" id="WP_013674141.1">
    <property type="nucleotide sequence ID" value="NZ_BAABKS010000033.1"/>
</dbReference>
<dbReference type="InterPro" id="IPR038330">
    <property type="entry name" value="TspO/MBR-related_sf"/>
</dbReference>
<comment type="similarity">
    <text evidence="2">Belongs to the TspO/BZRP family.</text>
</comment>
<dbReference type="Gene3D" id="1.20.1260.100">
    <property type="entry name" value="TspO/MBR protein"/>
    <property type="match status" value="1"/>
</dbReference>
<keyword evidence="3 6" id="KW-0812">Transmembrane</keyword>
<feature type="transmembrane region" description="Helical" evidence="6">
    <location>
        <begin position="147"/>
        <end position="170"/>
    </location>
</feature>
<evidence type="ECO:0000256" key="4">
    <source>
        <dbReference type="ARBA" id="ARBA00022989"/>
    </source>
</evidence>
<dbReference type="InterPro" id="IPR004307">
    <property type="entry name" value="TspO_MBR"/>
</dbReference>
<evidence type="ECO:0000256" key="1">
    <source>
        <dbReference type="ARBA" id="ARBA00004141"/>
    </source>
</evidence>
<feature type="transmembrane region" description="Helical" evidence="6">
    <location>
        <begin position="53"/>
        <end position="79"/>
    </location>
</feature>
<feature type="transmembrane region" description="Helical" evidence="6">
    <location>
        <begin position="91"/>
        <end position="109"/>
    </location>
</feature>
<organism evidence="7 8">
    <name type="scientific">Pseudonocardia benzenivorans</name>
    <dbReference type="NCBI Taxonomy" id="228005"/>
    <lineage>
        <taxon>Bacteria</taxon>
        <taxon>Bacillati</taxon>
        <taxon>Actinomycetota</taxon>
        <taxon>Actinomycetes</taxon>
        <taxon>Pseudonocardiales</taxon>
        <taxon>Pseudonocardiaceae</taxon>
        <taxon>Pseudonocardia</taxon>
    </lineage>
</organism>
<reference evidence="8" key="1">
    <citation type="journal article" date="2019" name="Int. J. Syst. Evol. Microbiol.">
        <title>The Global Catalogue of Microorganisms (GCM) 10K type strain sequencing project: providing services to taxonomists for standard genome sequencing and annotation.</title>
        <authorList>
            <consortium name="The Broad Institute Genomics Platform"/>
            <consortium name="The Broad Institute Genome Sequencing Center for Infectious Disease"/>
            <person name="Wu L."/>
            <person name="Ma J."/>
        </authorList>
    </citation>
    <scope>NUCLEOTIDE SEQUENCE [LARGE SCALE GENOMIC DNA]</scope>
    <source>
        <strain evidence="8">CCUG 49018</strain>
    </source>
</reference>
<comment type="caution">
    <text evidence="7">The sequence shown here is derived from an EMBL/GenBank/DDBJ whole genome shotgun (WGS) entry which is preliminary data.</text>
</comment>
<evidence type="ECO:0000256" key="2">
    <source>
        <dbReference type="ARBA" id="ARBA00007524"/>
    </source>
</evidence>
<name>A0ABW3VHY7_9PSEU</name>
<dbReference type="Pfam" id="PF03073">
    <property type="entry name" value="TspO_MBR"/>
    <property type="match status" value="1"/>
</dbReference>
<evidence type="ECO:0000313" key="7">
    <source>
        <dbReference type="EMBL" id="MFD1233704.1"/>
    </source>
</evidence>
<comment type="subcellular location">
    <subcellularLocation>
        <location evidence="1">Membrane</location>
        <topology evidence="1">Multi-pass membrane protein</topology>
    </subcellularLocation>
</comment>
<sequence>MTVMAPRSTAADLVRAAAVLVLAVLQIVVAGLGGSGRIGDGVGVVAADNPTPLLAAGWAFSIWSVIYLGFLAYAVYAVLPSQRSRPAHRRTGWWLAVSAVLNPLWILAFGNRHMIAAEVVILLLLVVLAAVYGRLSHEPARGTTEQLAFRLPIALYAGWVSLATVLGTAATGVAEGLPGDGVLALAAAVTALLATAAIVCWVVSSATAVVGYAAATVWGLIGIATNDRPPAVGVTALLAAALIAIVTTRRVLRSVESRRVALG</sequence>
<evidence type="ECO:0000256" key="6">
    <source>
        <dbReference type="SAM" id="Phobius"/>
    </source>
</evidence>
<dbReference type="Proteomes" id="UP001597182">
    <property type="component" value="Unassembled WGS sequence"/>
</dbReference>
<keyword evidence="8" id="KW-1185">Reference proteome</keyword>
<feature type="transmembrane region" description="Helical" evidence="6">
    <location>
        <begin position="231"/>
        <end position="252"/>
    </location>
</feature>
<evidence type="ECO:0000313" key="8">
    <source>
        <dbReference type="Proteomes" id="UP001597182"/>
    </source>
</evidence>
<protein>
    <submittedName>
        <fullName evidence="7">Tryptophan-rich sensory protein</fullName>
    </submittedName>
</protein>
<evidence type="ECO:0000256" key="3">
    <source>
        <dbReference type="ARBA" id="ARBA00022692"/>
    </source>
</evidence>
<dbReference type="PANTHER" id="PTHR33802">
    <property type="entry name" value="SI:CH211-161H7.5-RELATED"/>
    <property type="match status" value="1"/>
</dbReference>
<feature type="transmembrane region" description="Helical" evidence="6">
    <location>
        <begin position="115"/>
        <end position="135"/>
    </location>
</feature>
<feature type="transmembrane region" description="Helical" evidence="6">
    <location>
        <begin position="182"/>
        <end position="202"/>
    </location>
</feature>